<gene>
    <name evidence="3" type="primary">LOC112686372</name>
</gene>
<dbReference type="GO" id="GO:0045505">
    <property type="term" value="F:dynein intermediate chain binding"/>
    <property type="evidence" value="ECO:0007669"/>
    <property type="project" value="TreeGrafter"/>
</dbReference>
<evidence type="ECO:0000256" key="1">
    <source>
        <dbReference type="ARBA" id="ARBA00005361"/>
    </source>
</evidence>
<proteinExistence type="inferred from homology"/>
<evidence type="ECO:0000313" key="2">
    <source>
        <dbReference type="Proteomes" id="UP000694846"/>
    </source>
</evidence>
<dbReference type="GO" id="GO:0005737">
    <property type="term" value="C:cytoplasm"/>
    <property type="evidence" value="ECO:0007669"/>
    <property type="project" value="TreeGrafter"/>
</dbReference>
<dbReference type="RefSeq" id="XP_025414390.1">
    <property type="nucleotide sequence ID" value="XM_025558605.1"/>
</dbReference>
<dbReference type="InterPro" id="IPR005334">
    <property type="entry name" value="Tctex-1-like"/>
</dbReference>
<dbReference type="Proteomes" id="UP000694846">
    <property type="component" value="Unplaced"/>
</dbReference>
<dbReference type="InterPro" id="IPR038586">
    <property type="entry name" value="Tctex-1-like_sf"/>
</dbReference>
<dbReference type="PANTHER" id="PTHR21255">
    <property type="entry name" value="T-COMPLEX-ASSOCIATED-TESTIS-EXPRESSED 1/ DYNEIN LIGHT CHAIN"/>
    <property type="match status" value="1"/>
</dbReference>
<dbReference type="GO" id="GO:0005868">
    <property type="term" value="C:cytoplasmic dynein complex"/>
    <property type="evidence" value="ECO:0007669"/>
    <property type="project" value="TreeGrafter"/>
</dbReference>
<name>A0A8B8FVL3_9HEMI</name>
<accession>A0A8B8FVL3</accession>
<dbReference type="Pfam" id="PF03645">
    <property type="entry name" value="Tctex-1"/>
    <property type="match status" value="1"/>
</dbReference>
<reference evidence="3" key="1">
    <citation type="submission" date="2025-08" db="UniProtKB">
        <authorList>
            <consortium name="RefSeq"/>
        </authorList>
    </citation>
    <scope>IDENTIFICATION</scope>
    <source>
        <tissue evidence="3">Whole body</tissue>
    </source>
</reference>
<organism evidence="2 3">
    <name type="scientific">Sipha flava</name>
    <name type="common">yellow sugarcane aphid</name>
    <dbReference type="NCBI Taxonomy" id="143950"/>
    <lineage>
        <taxon>Eukaryota</taxon>
        <taxon>Metazoa</taxon>
        <taxon>Ecdysozoa</taxon>
        <taxon>Arthropoda</taxon>
        <taxon>Hexapoda</taxon>
        <taxon>Insecta</taxon>
        <taxon>Pterygota</taxon>
        <taxon>Neoptera</taxon>
        <taxon>Paraneoptera</taxon>
        <taxon>Hemiptera</taxon>
        <taxon>Sternorrhyncha</taxon>
        <taxon>Aphidomorpha</taxon>
        <taxon>Aphidoidea</taxon>
        <taxon>Aphididae</taxon>
        <taxon>Sipha</taxon>
    </lineage>
</organism>
<dbReference type="OrthoDB" id="10260741at2759"/>
<evidence type="ECO:0000313" key="3">
    <source>
        <dbReference type="RefSeq" id="XP_025414390.1"/>
    </source>
</evidence>
<dbReference type="CDD" id="cd21459">
    <property type="entry name" value="DLC-like_TCTEX1D2"/>
    <property type="match status" value="1"/>
</dbReference>
<comment type="similarity">
    <text evidence="1">Belongs to the dynein light chain Tctex-type family.</text>
</comment>
<dbReference type="GO" id="GO:0007018">
    <property type="term" value="P:microtubule-based movement"/>
    <property type="evidence" value="ECO:0007669"/>
    <property type="project" value="TreeGrafter"/>
</dbReference>
<protein>
    <submittedName>
        <fullName evidence="3">Tctex1 domain-containing protein 2-like</fullName>
    </submittedName>
</protein>
<dbReference type="Gene3D" id="3.30.1140.40">
    <property type="entry name" value="Tctex-1"/>
    <property type="match status" value="1"/>
</dbReference>
<sequence length="118" mass="13735">MSRCPGRSFSLSRFKTHFAKEVIQEILTKYLKDKEYKQIQAEILSKTIGSEIKNRIKDQYLDSRYKFMVQVVLGERHGAGIKVGARCVWDADTDTLAFDQFLNETIFCMAVVFAVYFY</sequence>
<dbReference type="PANTHER" id="PTHR21255:SF7">
    <property type="entry name" value="DYNEIN LIGHT CHAIN TCTEX-TYPE PROTEIN 2B"/>
    <property type="match status" value="1"/>
</dbReference>
<keyword evidence="2" id="KW-1185">Reference proteome</keyword>
<dbReference type="GeneID" id="112686372"/>
<dbReference type="AlphaFoldDB" id="A0A8B8FVL3"/>